<dbReference type="Proteomes" id="UP000509626">
    <property type="component" value="Chromosome"/>
</dbReference>
<dbReference type="GeneID" id="56037030"/>
<dbReference type="EMBL" id="CP058579">
    <property type="protein sequence ID" value="QLG61344.1"/>
    <property type="molecule type" value="Genomic_DNA"/>
</dbReference>
<dbReference type="Gene3D" id="1.10.10.10">
    <property type="entry name" value="Winged helix-like DNA-binding domain superfamily/Winged helix DNA-binding domain"/>
    <property type="match status" value="1"/>
</dbReference>
<dbReference type="Pfam" id="PF13412">
    <property type="entry name" value="HTH_24"/>
    <property type="match status" value="1"/>
</dbReference>
<dbReference type="RefSeq" id="WP_179267929.1">
    <property type="nucleotide sequence ID" value="NZ_CP058579.1"/>
</dbReference>
<keyword evidence="2" id="KW-1185">Reference proteome</keyword>
<reference evidence="1 2" key="1">
    <citation type="submission" date="2020-06" db="EMBL/GenBank/DDBJ databases">
        <title>NJ-3-1, isolated from saline soil.</title>
        <authorList>
            <person name="Cui H.L."/>
            <person name="Shi X."/>
        </authorList>
    </citation>
    <scope>NUCLEOTIDE SEQUENCE [LARGE SCALE GENOMIC DNA]</scope>
    <source>
        <strain evidence="1 2">NJ-3-1</strain>
    </source>
</reference>
<evidence type="ECO:0000313" key="2">
    <source>
        <dbReference type="Proteomes" id="UP000509626"/>
    </source>
</evidence>
<accession>A0A7D5QGB4</accession>
<proteinExistence type="predicted"/>
<dbReference type="InterPro" id="IPR036388">
    <property type="entry name" value="WH-like_DNA-bd_sf"/>
</dbReference>
<dbReference type="InterPro" id="IPR036390">
    <property type="entry name" value="WH_DNA-bd_sf"/>
</dbReference>
<protein>
    <submittedName>
        <fullName evidence="1">MarR family transcriptional regulator</fullName>
    </submittedName>
</protein>
<dbReference type="OrthoDB" id="338176at2157"/>
<dbReference type="AlphaFoldDB" id="A0A7D5QGB4"/>
<gene>
    <name evidence="1" type="ORF">HUG12_06185</name>
</gene>
<sequence>MRLVEPTDFEVLAFLESHGRNNAINISTGLDRDRSYVNTRLRALEDLGLVERVGPATNSGLYELSARGRAALSVRDRYREAGTDFEALVEATLADE</sequence>
<dbReference type="SUPFAM" id="SSF46785">
    <property type="entry name" value="Winged helix' DNA-binding domain"/>
    <property type="match status" value="1"/>
</dbReference>
<organism evidence="1 2">
    <name type="scientific">Halorarum salinum</name>
    <dbReference type="NCBI Taxonomy" id="2743089"/>
    <lineage>
        <taxon>Archaea</taxon>
        <taxon>Methanobacteriati</taxon>
        <taxon>Methanobacteriota</taxon>
        <taxon>Stenosarchaea group</taxon>
        <taxon>Halobacteria</taxon>
        <taxon>Halobacteriales</taxon>
        <taxon>Haloferacaceae</taxon>
        <taxon>Halorarum</taxon>
    </lineage>
</organism>
<name>A0A7D5QGB4_9EURY</name>
<dbReference type="KEGG" id="halu:HUG12_06185"/>
<evidence type="ECO:0000313" key="1">
    <source>
        <dbReference type="EMBL" id="QLG61344.1"/>
    </source>
</evidence>